<evidence type="ECO:0000256" key="1">
    <source>
        <dbReference type="ARBA" id="ARBA00022676"/>
    </source>
</evidence>
<feature type="domain" description="Glycosyltransferase subfamily 4-like N-terminal" evidence="4">
    <location>
        <begin position="41"/>
        <end position="201"/>
    </location>
</feature>
<keyword evidence="6" id="KW-1185">Reference proteome</keyword>
<dbReference type="Pfam" id="PF13692">
    <property type="entry name" value="Glyco_trans_1_4"/>
    <property type="match status" value="1"/>
</dbReference>
<organism evidence="5 6">
    <name type="scientific">Nocardiopsis metallicus</name>
    <dbReference type="NCBI Taxonomy" id="179819"/>
    <lineage>
        <taxon>Bacteria</taxon>
        <taxon>Bacillati</taxon>
        <taxon>Actinomycetota</taxon>
        <taxon>Actinomycetes</taxon>
        <taxon>Streptosporangiales</taxon>
        <taxon>Nocardiopsidaceae</taxon>
        <taxon>Nocardiopsis</taxon>
    </lineage>
</organism>
<feature type="region of interest" description="Disordered" evidence="3">
    <location>
        <begin position="1"/>
        <end position="23"/>
    </location>
</feature>
<dbReference type="InterPro" id="IPR028098">
    <property type="entry name" value="Glyco_trans_4-like_N"/>
</dbReference>
<dbReference type="CDD" id="cd03801">
    <property type="entry name" value="GT4_PimA-like"/>
    <property type="match status" value="1"/>
</dbReference>
<dbReference type="PANTHER" id="PTHR45947:SF3">
    <property type="entry name" value="SULFOQUINOVOSYL TRANSFERASE SQD2"/>
    <property type="match status" value="1"/>
</dbReference>
<dbReference type="InterPro" id="IPR050194">
    <property type="entry name" value="Glycosyltransferase_grp1"/>
</dbReference>
<dbReference type="Gene3D" id="3.40.50.2000">
    <property type="entry name" value="Glycogen Phosphorylase B"/>
    <property type="match status" value="2"/>
</dbReference>
<keyword evidence="2 5" id="KW-0808">Transferase</keyword>
<evidence type="ECO:0000313" key="6">
    <source>
        <dbReference type="Proteomes" id="UP000579647"/>
    </source>
</evidence>
<accession>A0A840VXT6</accession>
<evidence type="ECO:0000259" key="4">
    <source>
        <dbReference type="Pfam" id="PF13439"/>
    </source>
</evidence>
<evidence type="ECO:0000313" key="5">
    <source>
        <dbReference type="EMBL" id="MBB5489189.1"/>
    </source>
</evidence>
<evidence type="ECO:0000256" key="2">
    <source>
        <dbReference type="ARBA" id="ARBA00022679"/>
    </source>
</evidence>
<feature type="compositionally biased region" description="Basic residues" evidence="3">
    <location>
        <begin position="1"/>
        <end position="10"/>
    </location>
</feature>
<gene>
    <name evidence="5" type="ORF">HNR07_000326</name>
</gene>
<dbReference type="EMBL" id="JACHDO010000001">
    <property type="protein sequence ID" value="MBB5489189.1"/>
    <property type="molecule type" value="Genomic_DNA"/>
</dbReference>
<reference evidence="5 6" key="1">
    <citation type="submission" date="2020-08" db="EMBL/GenBank/DDBJ databases">
        <title>Sequencing the genomes of 1000 actinobacteria strains.</title>
        <authorList>
            <person name="Klenk H.-P."/>
        </authorList>
    </citation>
    <scope>NUCLEOTIDE SEQUENCE [LARGE SCALE GENOMIC DNA]</scope>
    <source>
        <strain evidence="5 6">DSM 44598</strain>
    </source>
</reference>
<name>A0A840VXT6_9ACTN</name>
<dbReference type="GO" id="GO:0043750">
    <property type="term" value="F:phosphatidylinositol alpha-mannosyltransferase activity"/>
    <property type="evidence" value="ECO:0007669"/>
    <property type="project" value="UniProtKB-EC"/>
</dbReference>
<comment type="caution">
    <text evidence="5">The sequence shown here is derived from an EMBL/GenBank/DDBJ whole genome shotgun (WGS) entry which is preliminary data.</text>
</comment>
<dbReference type="AlphaFoldDB" id="A0A840VXT6"/>
<dbReference type="GO" id="GO:1901137">
    <property type="term" value="P:carbohydrate derivative biosynthetic process"/>
    <property type="evidence" value="ECO:0007669"/>
    <property type="project" value="UniProtKB-ARBA"/>
</dbReference>
<evidence type="ECO:0000256" key="3">
    <source>
        <dbReference type="SAM" id="MobiDB-lite"/>
    </source>
</evidence>
<dbReference type="EC" id="2.4.1.345" evidence="5"/>
<sequence length="411" mass="43257">MIRALSRRRVPAQGREPGDEREKGWTGMRVGIVCPYAWDVPGGVQQHIGDLAEALTAMGHEVSVLAPVGDADHTPPPYLVPAGRPVPVPYNGSVARLSFGPRTAARVRRWIAEGGFDVLHIHEPAAPSVSLLACWAAEGPIVATFHTSNRRSRAMAATSTALRSALEKINARVAVSEAARRTLVEHVGGDAVLIPNGVSVRRFARAEPLPGWPGEGGSIGFLGRLDEPRKGLAILLAAFTRMAPHRPGLRLLVAGPGEPDLSGVPEPLRERVVLLGRLGDADKVRAYHSADVFCAPNLGGESFGIVLTEAMAAGAAVVASDIPAFAAVLDGGGAGELFRVGDPDHLAERAGALLDSPELRARLSVAAREAVRAYDWDTVAADIAHVYETVLMGDGESGEGTDVVRLRGGRP</sequence>
<dbReference type="SUPFAM" id="SSF53756">
    <property type="entry name" value="UDP-Glycosyltransferase/glycogen phosphorylase"/>
    <property type="match status" value="1"/>
</dbReference>
<dbReference type="Proteomes" id="UP000579647">
    <property type="component" value="Unassembled WGS sequence"/>
</dbReference>
<dbReference type="PANTHER" id="PTHR45947">
    <property type="entry name" value="SULFOQUINOVOSYL TRANSFERASE SQD2"/>
    <property type="match status" value="1"/>
</dbReference>
<dbReference type="Pfam" id="PF13439">
    <property type="entry name" value="Glyco_transf_4"/>
    <property type="match status" value="1"/>
</dbReference>
<keyword evidence="1 5" id="KW-0328">Glycosyltransferase</keyword>
<protein>
    <submittedName>
        <fullName evidence="5">Phosphatidylinositol alpha-mannosyltransferase</fullName>
        <ecNumber evidence="5">2.4.1.345</ecNumber>
    </submittedName>
</protein>
<proteinExistence type="predicted"/>